<dbReference type="InterPro" id="IPR003439">
    <property type="entry name" value="ABC_transporter-like_ATP-bd"/>
</dbReference>
<dbReference type="Gene3D" id="3.40.50.300">
    <property type="entry name" value="P-loop containing nucleotide triphosphate hydrolases"/>
    <property type="match status" value="1"/>
</dbReference>
<sequence>MNVLEINNLSKQYKNKKAVQSLDFALESGKCTALLGPNGAGKTTTLNMIAGLLTSTTGEIQSPLLHPKQDLRTLIGFLPQYPSFYGWMSGEEYMMFAGEICGLEKKEAATRTAELLQLVSLEDGKKRKISQYSGGMRQRLGIAQALIHKPKLILLDEPVSALDPFGRREVLELMKKLKEETTILFSTHILNDAEEVSDHVLFMNEGKIIEAGSLQDVKKRNAENLINLQFIDAASLYMPLFNKYKVNVNRDTLVIEVQDIEEAKKDILQIILREQLPLIKFEMSDVSLEEIFMKVVKK</sequence>
<dbReference type="GO" id="GO:0005524">
    <property type="term" value="F:ATP binding"/>
    <property type="evidence" value="ECO:0007669"/>
    <property type="project" value="UniProtKB-KW"/>
</dbReference>
<evidence type="ECO:0000256" key="3">
    <source>
        <dbReference type="ARBA" id="ARBA00022741"/>
    </source>
</evidence>
<protein>
    <submittedName>
        <fullName evidence="6">Multidrug ABC transporter ATP-binding protein</fullName>
        <ecNumber evidence="6">3.6.3.-</ecNumber>
    </submittedName>
</protein>
<feature type="domain" description="ABC transporter" evidence="5">
    <location>
        <begin position="4"/>
        <end position="230"/>
    </location>
</feature>
<dbReference type="Pfam" id="PF13732">
    <property type="entry name" value="DrrA1-3_C"/>
    <property type="match status" value="1"/>
</dbReference>
<dbReference type="EMBL" id="LS483476">
    <property type="protein sequence ID" value="SQI52624.1"/>
    <property type="molecule type" value="Genomic_DNA"/>
</dbReference>
<dbReference type="PROSITE" id="PS00211">
    <property type="entry name" value="ABC_TRANSPORTER_1"/>
    <property type="match status" value="1"/>
</dbReference>
<evidence type="ECO:0000313" key="7">
    <source>
        <dbReference type="Proteomes" id="UP000249134"/>
    </source>
</evidence>
<dbReference type="SUPFAM" id="SSF52540">
    <property type="entry name" value="P-loop containing nucleoside triphosphate hydrolases"/>
    <property type="match status" value="1"/>
</dbReference>
<gene>
    <name evidence="6" type="primary">drrA_1</name>
    <name evidence="6" type="ORF">NCTC4824_00514</name>
</gene>
<accession>A0A2X4YWB0</accession>
<dbReference type="InterPro" id="IPR003593">
    <property type="entry name" value="AAA+_ATPase"/>
</dbReference>
<keyword evidence="7" id="KW-1185">Reference proteome</keyword>
<dbReference type="InterPro" id="IPR027417">
    <property type="entry name" value="P-loop_NTPase"/>
</dbReference>
<keyword evidence="3" id="KW-0547">Nucleotide-binding</keyword>
<dbReference type="PANTHER" id="PTHR43335:SF11">
    <property type="entry name" value="ABC TRANSPORTER RELATED"/>
    <property type="match status" value="1"/>
</dbReference>
<name>A0A2X4YWB0_LEDLE</name>
<evidence type="ECO:0000256" key="2">
    <source>
        <dbReference type="ARBA" id="ARBA00022448"/>
    </source>
</evidence>
<keyword evidence="4 6" id="KW-0067">ATP-binding</keyword>
<comment type="similarity">
    <text evidence="1">Belongs to the ABC transporter superfamily.</text>
</comment>
<keyword evidence="6" id="KW-0378">Hydrolase</keyword>
<dbReference type="InterPro" id="IPR025302">
    <property type="entry name" value="DrrA1/2-like_C"/>
</dbReference>
<dbReference type="CDD" id="cd03230">
    <property type="entry name" value="ABC_DR_subfamily_A"/>
    <property type="match status" value="1"/>
</dbReference>
<dbReference type="SMART" id="SM00382">
    <property type="entry name" value="AAA"/>
    <property type="match status" value="1"/>
</dbReference>
<dbReference type="STRING" id="1348624.GCA_001591545_02694"/>
<dbReference type="AlphaFoldDB" id="A0A2X4YWB0"/>
<dbReference type="KEGG" id="blen:NCTC4824_00514"/>
<dbReference type="EC" id="3.6.3.-" evidence="6"/>
<dbReference type="PANTHER" id="PTHR43335">
    <property type="entry name" value="ABC TRANSPORTER, ATP-BINDING PROTEIN"/>
    <property type="match status" value="1"/>
</dbReference>
<dbReference type="Proteomes" id="UP000249134">
    <property type="component" value="Chromosome 1"/>
</dbReference>
<evidence type="ECO:0000313" key="6">
    <source>
        <dbReference type="EMBL" id="SQI52624.1"/>
    </source>
</evidence>
<organism evidence="6 7">
    <name type="scientific">Lederbergia lenta</name>
    <name type="common">Bacillus lentus</name>
    <dbReference type="NCBI Taxonomy" id="1467"/>
    <lineage>
        <taxon>Bacteria</taxon>
        <taxon>Bacillati</taxon>
        <taxon>Bacillota</taxon>
        <taxon>Bacilli</taxon>
        <taxon>Bacillales</taxon>
        <taxon>Bacillaceae</taxon>
        <taxon>Lederbergia</taxon>
    </lineage>
</organism>
<evidence type="ECO:0000256" key="4">
    <source>
        <dbReference type="ARBA" id="ARBA00022840"/>
    </source>
</evidence>
<evidence type="ECO:0000259" key="5">
    <source>
        <dbReference type="PROSITE" id="PS50893"/>
    </source>
</evidence>
<dbReference type="RefSeq" id="WP_066142854.1">
    <property type="nucleotide sequence ID" value="NZ_CBCSGM010000002.1"/>
</dbReference>
<reference evidence="6 7" key="1">
    <citation type="submission" date="2018-06" db="EMBL/GenBank/DDBJ databases">
        <authorList>
            <consortium name="Pathogen Informatics"/>
            <person name="Doyle S."/>
        </authorList>
    </citation>
    <scope>NUCLEOTIDE SEQUENCE [LARGE SCALE GENOMIC DNA]</scope>
    <source>
        <strain evidence="6 7">NCTC4824</strain>
    </source>
</reference>
<dbReference type="GO" id="GO:0016887">
    <property type="term" value="F:ATP hydrolysis activity"/>
    <property type="evidence" value="ECO:0007669"/>
    <property type="project" value="InterPro"/>
</dbReference>
<evidence type="ECO:0000256" key="1">
    <source>
        <dbReference type="ARBA" id="ARBA00005417"/>
    </source>
</evidence>
<keyword evidence="2" id="KW-0813">Transport</keyword>
<dbReference type="InterPro" id="IPR017871">
    <property type="entry name" value="ABC_transporter-like_CS"/>
</dbReference>
<dbReference type="PROSITE" id="PS50893">
    <property type="entry name" value="ABC_TRANSPORTER_2"/>
    <property type="match status" value="1"/>
</dbReference>
<dbReference type="Pfam" id="PF00005">
    <property type="entry name" value="ABC_tran"/>
    <property type="match status" value="1"/>
</dbReference>
<proteinExistence type="inferred from homology"/>